<evidence type="ECO:0000313" key="4">
    <source>
        <dbReference type="Proteomes" id="UP001307889"/>
    </source>
</evidence>
<organism evidence="3 4">
    <name type="scientific">Nesidiocoris tenuis</name>
    <dbReference type="NCBI Taxonomy" id="355587"/>
    <lineage>
        <taxon>Eukaryota</taxon>
        <taxon>Metazoa</taxon>
        <taxon>Ecdysozoa</taxon>
        <taxon>Arthropoda</taxon>
        <taxon>Hexapoda</taxon>
        <taxon>Insecta</taxon>
        <taxon>Pterygota</taxon>
        <taxon>Neoptera</taxon>
        <taxon>Paraneoptera</taxon>
        <taxon>Hemiptera</taxon>
        <taxon>Heteroptera</taxon>
        <taxon>Panheteroptera</taxon>
        <taxon>Cimicomorpha</taxon>
        <taxon>Miridae</taxon>
        <taxon>Dicyphina</taxon>
        <taxon>Nesidiocoris</taxon>
    </lineage>
</organism>
<proteinExistence type="predicted"/>
<dbReference type="PANTHER" id="PTHR33327">
    <property type="entry name" value="ENDONUCLEASE"/>
    <property type="match status" value="1"/>
</dbReference>
<keyword evidence="4" id="KW-1185">Reference proteome</keyword>
<protein>
    <submittedName>
        <fullName evidence="3">Multicellular organismal development</fullName>
    </submittedName>
</protein>
<reference evidence="3 4" key="1">
    <citation type="submission" date="2023-09" db="EMBL/GenBank/DDBJ databases">
        <title>Nesidiocoris tenuis whole genome shotgun sequence.</title>
        <authorList>
            <person name="Shibata T."/>
            <person name="Shimoda M."/>
            <person name="Kobayashi T."/>
            <person name="Uehara T."/>
        </authorList>
    </citation>
    <scope>NUCLEOTIDE SEQUENCE [LARGE SCALE GENOMIC DNA]</scope>
    <source>
        <strain evidence="3 4">Japan</strain>
    </source>
</reference>
<evidence type="ECO:0000313" key="3">
    <source>
        <dbReference type="EMBL" id="BES98153.1"/>
    </source>
</evidence>
<feature type="domain" description="DUF7041" evidence="2">
    <location>
        <begin position="18"/>
        <end position="72"/>
    </location>
</feature>
<dbReference type="InterPro" id="IPR055469">
    <property type="entry name" value="DUF7041"/>
</dbReference>
<evidence type="ECO:0000256" key="1">
    <source>
        <dbReference type="SAM" id="MobiDB-lite"/>
    </source>
</evidence>
<sequence length="96" mass="11237">MTSTSTASSACDHVALKLPKFWTYDPESWFFNVDSQFALRNITRPDTKLQHLLSVMEPSQIKEISDVPTTESRNEQLRFRQGGYPEAFRRERRREA</sequence>
<dbReference type="Proteomes" id="UP001307889">
    <property type="component" value="Chromosome 9"/>
</dbReference>
<evidence type="ECO:0000259" key="2">
    <source>
        <dbReference type="Pfam" id="PF23055"/>
    </source>
</evidence>
<accession>A0ABN7B1N7</accession>
<dbReference type="EMBL" id="AP028917">
    <property type="protein sequence ID" value="BES98153.1"/>
    <property type="molecule type" value="Genomic_DNA"/>
</dbReference>
<dbReference type="PANTHER" id="PTHR33327:SF3">
    <property type="entry name" value="RNA-DIRECTED DNA POLYMERASE"/>
    <property type="match status" value="1"/>
</dbReference>
<gene>
    <name evidence="3" type="ORF">NTJ_10970</name>
</gene>
<name>A0ABN7B1N7_9HEMI</name>
<dbReference type="Pfam" id="PF23055">
    <property type="entry name" value="DUF7041"/>
    <property type="match status" value="1"/>
</dbReference>
<feature type="region of interest" description="Disordered" evidence="1">
    <location>
        <begin position="65"/>
        <end position="96"/>
    </location>
</feature>
<feature type="compositionally biased region" description="Basic and acidic residues" evidence="1">
    <location>
        <begin position="87"/>
        <end position="96"/>
    </location>
</feature>